<protein>
    <recommendedName>
        <fullName evidence="4">4-alpha-glucanotransferase</fullName>
        <ecNumber evidence="3">2.4.1.25</ecNumber>
    </recommendedName>
    <alternativeName>
        <fullName evidence="8">Amylomaltase</fullName>
    </alternativeName>
    <alternativeName>
        <fullName evidence="9">Disproportionating enzyme</fullName>
    </alternativeName>
</protein>
<dbReference type="Proteomes" id="UP000556026">
    <property type="component" value="Unassembled WGS sequence"/>
</dbReference>
<evidence type="ECO:0000313" key="10">
    <source>
        <dbReference type="EMBL" id="GFO61833.1"/>
    </source>
</evidence>
<evidence type="ECO:0000256" key="5">
    <source>
        <dbReference type="ARBA" id="ARBA00022676"/>
    </source>
</evidence>
<sequence length="69" mass="8111">MDHFRGWVACWEVPAEDQNALKGAWREMPFYDYMNRLIKHLPSLPIFAENLGLITPMSERLWGSATFRV</sequence>
<evidence type="ECO:0000256" key="9">
    <source>
        <dbReference type="ARBA" id="ARBA00031501"/>
    </source>
</evidence>
<evidence type="ECO:0000256" key="7">
    <source>
        <dbReference type="ARBA" id="ARBA00023277"/>
    </source>
</evidence>
<comment type="caution">
    <text evidence="10">The sequence shown here is derived from an EMBL/GenBank/DDBJ whole genome shotgun (WGS) entry which is preliminary data.</text>
</comment>
<dbReference type="InterPro" id="IPR003385">
    <property type="entry name" value="Glyco_hydro_77"/>
</dbReference>
<dbReference type="GO" id="GO:0004134">
    <property type="term" value="F:4-alpha-glucanotransferase activity"/>
    <property type="evidence" value="ECO:0007669"/>
    <property type="project" value="UniProtKB-EC"/>
</dbReference>
<dbReference type="EMBL" id="BLXX01000020">
    <property type="protein sequence ID" value="GFO61833.1"/>
    <property type="molecule type" value="Genomic_DNA"/>
</dbReference>
<organism evidence="10 11">
    <name type="scientific">Geomonas silvestris</name>
    <dbReference type="NCBI Taxonomy" id="2740184"/>
    <lineage>
        <taxon>Bacteria</taxon>
        <taxon>Pseudomonadati</taxon>
        <taxon>Thermodesulfobacteriota</taxon>
        <taxon>Desulfuromonadia</taxon>
        <taxon>Geobacterales</taxon>
        <taxon>Geobacteraceae</taxon>
        <taxon>Geomonas</taxon>
    </lineage>
</organism>
<reference evidence="11" key="1">
    <citation type="submission" date="2020-06" db="EMBL/GenBank/DDBJ databases">
        <title>Draft genomic sequence of Geomonas sp. Red330.</title>
        <authorList>
            <person name="Itoh H."/>
            <person name="Zhenxing X."/>
            <person name="Ushijima N."/>
            <person name="Masuda Y."/>
            <person name="Shiratori Y."/>
            <person name="Senoo K."/>
        </authorList>
    </citation>
    <scope>NUCLEOTIDE SEQUENCE [LARGE SCALE GENOMIC DNA]</scope>
    <source>
        <strain evidence="11">Red330</strain>
    </source>
</reference>
<keyword evidence="11" id="KW-1185">Reference proteome</keyword>
<comment type="similarity">
    <text evidence="2">Belongs to the disproportionating enzyme family.</text>
</comment>
<comment type="catalytic activity">
    <reaction evidence="1">
        <text>Transfers a segment of a (1-&gt;4)-alpha-D-glucan to a new position in an acceptor, which may be glucose or a (1-&gt;4)-alpha-D-glucan.</text>
        <dbReference type="EC" id="2.4.1.25"/>
    </reaction>
</comment>
<proteinExistence type="inferred from homology"/>
<dbReference type="InterPro" id="IPR017853">
    <property type="entry name" value="GH"/>
</dbReference>
<dbReference type="PANTHER" id="PTHR32438">
    <property type="entry name" value="4-ALPHA-GLUCANOTRANSFERASE DPE1, CHLOROPLASTIC/AMYLOPLASTIC"/>
    <property type="match status" value="1"/>
</dbReference>
<gene>
    <name evidence="10" type="ORF">GMST_41580</name>
</gene>
<evidence type="ECO:0000313" key="11">
    <source>
        <dbReference type="Proteomes" id="UP000556026"/>
    </source>
</evidence>
<dbReference type="EC" id="2.4.1.25" evidence="3"/>
<keyword evidence="7" id="KW-0119">Carbohydrate metabolism</keyword>
<evidence type="ECO:0000256" key="8">
    <source>
        <dbReference type="ARBA" id="ARBA00031423"/>
    </source>
</evidence>
<evidence type="ECO:0000256" key="1">
    <source>
        <dbReference type="ARBA" id="ARBA00000439"/>
    </source>
</evidence>
<dbReference type="AlphaFoldDB" id="A0A6V8MQ44"/>
<dbReference type="GO" id="GO:0005975">
    <property type="term" value="P:carbohydrate metabolic process"/>
    <property type="evidence" value="ECO:0007669"/>
    <property type="project" value="InterPro"/>
</dbReference>
<dbReference type="SUPFAM" id="SSF51445">
    <property type="entry name" value="(Trans)glycosidases"/>
    <property type="match status" value="1"/>
</dbReference>
<accession>A0A6V8MQ44</accession>
<keyword evidence="5" id="KW-0328">Glycosyltransferase</keyword>
<evidence type="ECO:0000256" key="3">
    <source>
        <dbReference type="ARBA" id="ARBA00012560"/>
    </source>
</evidence>
<evidence type="ECO:0000256" key="4">
    <source>
        <dbReference type="ARBA" id="ARBA00020295"/>
    </source>
</evidence>
<evidence type="ECO:0000256" key="2">
    <source>
        <dbReference type="ARBA" id="ARBA00005684"/>
    </source>
</evidence>
<dbReference type="Pfam" id="PF02446">
    <property type="entry name" value="Glyco_hydro_77"/>
    <property type="match status" value="1"/>
</dbReference>
<dbReference type="Gene3D" id="3.20.20.80">
    <property type="entry name" value="Glycosidases"/>
    <property type="match status" value="1"/>
</dbReference>
<dbReference type="PANTHER" id="PTHR32438:SF5">
    <property type="entry name" value="4-ALPHA-GLUCANOTRANSFERASE DPE1, CHLOROPLASTIC_AMYLOPLASTIC"/>
    <property type="match status" value="1"/>
</dbReference>
<keyword evidence="6" id="KW-0808">Transferase</keyword>
<name>A0A6V8MQ44_9BACT</name>
<evidence type="ECO:0000256" key="6">
    <source>
        <dbReference type="ARBA" id="ARBA00022679"/>
    </source>
</evidence>